<organism evidence="1 2">
    <name type="scientific">Psychromarinibacter sediminicola</name>
    <dbReference type="NCBI Taxonomy" id="3033385"/>
    <lineage>
        <taxon>Bacteria</taxon>
        <taxon>Pseudomonadati</taxon>
        <taxon>Pseudomonadota</taxon>
        <taxon>Alphaproteobacteria</taxon>
        <taxon>Rhodobacterales</taxon>
        <taxon>Paracoccaceae</taxon>
        <taxon>Psychromarinibacter</taxon>
    </lineage>
</organism>
<dbReference type="Proteomes" id="UP001220964">
    <property type="component" value="Unassembled WGS sequence"/>
</dbReference>
<comment type="caution">
    <text evidence="1">The sequence shown here is derived from an EMBL/GenBank/DDBJ whole genome shotgun (WGS) entry which is preliminary data.</text>
</comment>
<proteinExistence type="predicted"/>
<gene>
    <name evidence="1" type="ORF">P1J78_16120</name>
</gene>
<reference evidence="1" key="1">
    <citation type="submission" date="2023-03" db="EMBL/GenBank/DDBJ databases">
        <title>Multiphase analysis and comparison of six strains from genera Psychromarinibacter, Lutimaribacter, and Maritimibacter, including a novel species: Psychromarinibacter sediminicola sp. nov.</title>
        <authorList>
            <person name="Wang Y.-H."/>
            <person name="Ye M.-Q."/>
            <person name="Du Z.-J."/>
        </authorList>
    </citation>
    <scope>NUCLEOTIDE SEQUENCE</scope>
    <source>
        <strain evidence="1">C21-152</strain>
    </source>
</reference>
<dbReference type="AlphaFoldDB" id="A0AAE3NX55"/>
<protein>
    <submittedName>
        <fullName evidence="1">Amidoligase family protein</fullName>
    </submittedName>
</protein>
<dbReference type="InterPro" id="IPR022025">
    <property type="entry name" value="Amidoligase_2"/>
</dbReference>
<dbReference type="Pfam" id="PF12224">
    <property type="entry name" value="Amidoligase_2"/>
    <property type="match status" value="1"/>
</dbReference>
<dbReference type="EMBL" id="JARGYC010000045">
    <property type="protein sequence ID" value="MDF0602267.1"/>
    <property type="molecule type" value="Genomic_DNA"/>
</dbReference>
<dbReference type="RefSeq" id="WP_275568397.1">
    <property type="nucleotide sequence ID" value="NZ_JARGYC010000045.1"/>
</dbReference>
<evidence type="ECO:0000313" key="2">
    <source>
        <dbReference type="Proteomes" id="UP001220964"/>
    </source>
</evidence>
<keyword evidence="2" id="KW-1185">Reference proteome</keyword>
<sequence>MYDHLHYPPAFDREGFAPLPGWDGRDGAARKAGIEIEFGGLSEREAAERLRRDLGGDLSPAGERAFRLTGSDLGDLDIYLDTALRNKLSGAVAEAGFEAGRAVIPVEIVTRPLAQADLPRLESVLRELHAAGAVGTRGGVFLGFGVHLNPELADPAGADVPAVATAFAFLEEWFRQTDPVDFSRRLLPFTDRYPPSLLDALAARDATPDRDAFIEIYLDHIQSRNYGLDLLPIVRHLAPDRFEAALGPLDQVGARPAYHYRLPDSRIGDPDWTLAYEWNRWALVERAARSPRLLDAFRQAWRARNWLLNRVRGGWAAEADGCLRAAGLHPGSAQ</sequence>
<name>A0AAE3NX55_9RHOB</name>
<accession>A0AAE3NX55</accession>
<evidence type="ECO:0000313" key="1">
    <source>
        <dbReference type="EMBL" id="MDF0602267.1"/>
    </source>
</evidence>